<gene>
    <name evidence="4" type="ORF">DRZ78_02435</name>
</gene>
<comment type="caution">
    <text evidence="4">The sequence shown here is derived from an EMBL/GenBank/DDBJ whole genome shotgun (WGS) entry which is preliminary data.</text>
</comment>
<dbReference type="SUPFAM" id="SSF50249">
    <property type="entry name" value="Nucleic acid-binding proteins"/>
    <property type="match status" value="1"/>
</dbReference>
<dbReference type="Proteomes" id="UP000277457">
    <property type="component" value="Unassembled WGS sequence"/>
</dbReference>
<dbReference type="Gene3D" id="2.40.50.140">
    <property type="entry name" value="Nucleic acid-binding proteins"/>
    <property type="match status" value="1"/>
</dbReference>
<name>A0A662D4B7_UNCAE</name>
<dbReference type="GO" id="GO:0006260">
    <property type="term" value="P:DNA replication"/>
    <property type="evidence" value="ECO:0007669"/>
    <property type="project" value="InterPro"/>
</dbReference>
<keyword evidence="1 2" id="KW-0238">DNA-binding</keyword>
<dbReference type="PROSITE" id="PS50935">
    <property type="entry name" value="SSB"/>
    <property type="match status" value="1"/>
</dbReference>
<dbReference type="GO" id="GO:0009295">
    <property type="term" value="C:nucleoid"/>
    <property type="evidence" value="ECO:0007669"/>
    <property type="project" value="TreeGrafter"/>
</dbReference>
<evidence type="ECO:0000256" key="2">
    <source>
        <dbReference type="HAMAP-Rule" id="MF_00984"/>
    </source>
</evidence>
<evidence type="ECO:0000313" key="4">
    <source>
        <dbReference type="EMBL" id="RLE07756.1"/>
    </source>
</evidence>
<dbReference type="Pfam" id="PF00436">
    <property type="entry name" value="SSB"/>
    <property type="match status" value="1"/>
</dbReference>
<dbReference type="PANTHER" id="PTHR10302">
    <property type="entry name" value="SINGLE-STRANDED DNA-BINDING PROTEIN"/>
    <property type="match status" value="1"/>
</dbReference>
<dbReference type="AlphaFoldDB" id="A0A662D4B7"/>
<evidence type="ECO:0000256" key="1">
    <source>
        <dbReference type="ARBA" id="ARBA00023125"/>
    </source>
</evidence>
<accession>A0A662D4B7</accession>
<dbReference type="GO" id="GO:0003697">
    <property type="term" value="F:single-stranded DNA binding"/>
    <property type="evidence" value="ECO:0007669"/>
    <property type="project" value="UniProtKB-UniRule"/>
</dbReference>
<dbReference type="InterPro" id="IPR000424">
    <property type="entry name" value="Primosome_PriB/ssb"/>
</dbReference>
<dbReference type="HAMAP" id="MF_00984">
    <property type="entry name" value="SSB"/>
    <property type="match status" value="1"/>
</dbReference>
<evidence type="ECO:0000313" key="5">
    <source>
        <dbReference type="Proteomes" id="UP000277457"/>
    </source>
</evidence>
<organism evidence="4 5">
    <name type="scientific">Aerophobetes bacterium</name>
    <dbReference type="NCBI Taxonomy" id="2030807"/>
    <lineage>
        <taxon>Bacteria</taxon>
        <taxon>Candidatus Aerophobota</taxon>
    </lineage>
</organism>
<dbReference type="InterPro" id="IPR011344">
    <property type="entry name" value="ssDNA-bd"/>
</dbReference>
<dbReference type="PIRSF" id="PIRSF002070">
    <property type="entry name" value="SSB"/>
    <property type="match status" value="1"/>
</dbReference>
<dbReference type="NCBIfam" id="TIGR00621">
    <property type="entry name" value="ssb"/>
    <property type="match status" value="1"/>
</dbReference>
<dbReference type="InterPro" id="IPR012340">
    <property type="entry name" value="NA-bd_OB-fold"/>
</dbReference>
<dbReference type="CDD" id="cd04496">
    <property type="entry name" value="SSB_OBF"/>
    <property type="match status" value="1"/>
</dbReference>
<reference evidence="4 5" key="1">
    <citation type="submission" date="2018-06" db="EMBL/GenBank/DDBJ databases">
        <title>Extensive metabolic versatility and redundancy in microbially diverse, dynamic hydrothermal sediments.</title>
        <authorList>
            <person name="Dombrowski N."/>
            <person name="Teske A."/>
            <person name="Baker B.J."/>
        </authorList>
    </citation>
    <scope>NUCLEOTIDE SEQUENCE [LARGE SCALE GENOMIC DNA]</scope>
    <source>
        <strain evidence="4">B7_G13</strain>
    </source>
</reference>
<dbReference type="EMBL" id="QMPY01000070">
    <property type="protein sequence ID" value="RLE07756.1"/>
    <property type="molecule type" value="Genomic_DNA"/>
</dbReference>
<evidence type="ECO:0000256" key="3">
    <source>
        <dbReference type="PIRNR" id="PIRNR002070"/>
    </source>
</evidence>
<sequence length="116" mass="13444">MASLNYIVLIGNLARDPELRYTPDGTPVVSFTIAVNRPFVNQKGEREADFIPIVVWRNRAERCSEYLMKGSQVAVEGRLQIRSYEDKDGIKRKRAEVIAWRVEFLQRLKKPPQPEI</sequence>
<protein>
    <recommendedName>
        <fullName evidence="2 3">Single-stranded DNA-binding protein</fullName>
        <shortName evidence="2">SSB</shortName>
    </recommendedName>
</protein>
<comment type="caution">
    <text evidence="2">Lacks conserved residue(s) required for the propagation of feature annotation.</text>
</comment>
<dbReference type="PANTHER" id="PTHR10302:SF27">
    <property type="entry name" value="SINGLE-STRANDED DNA-BINDING PROTEIN"/>
    <property type="match status" value="1"/>
</dbReference>
<comment type="subunit">
    <text evidence="2">Homotetramer.</text>
</comment>
<proteinExistence type="inferred from homology"/>